<dbReference type="AlphaFoldDB" id="A0A182M5V6"/>
<proteinExistence type="predicted"/>
<reference evidence="3" key="1">
    <citation type="submission" date="2013-09" db="EMBL/GenBank/DDBJ databases">
        <title>The Genome Sequence of Anopheles culicifacies species A.</title>
        <authorList>
            <consortium name="The Broad Institute Genomics Platform"/>
            <person name="Neafsey D.E."/>
            <person name="Besansky N."/>
            <person name="Howell P."/>
            <person name="Walton C."/>
            <person name="Young S.K."/>
            <person name="Zeng Q."/>
            <person name="Gargeya S."/>
            <person name="Fitzgerald M."/>
            <person name="Haas B."/>
            <person name="Abouelleil A."/>
            <person name="Allen A.W."/>
            <person name="Alvarado L."/>
            <person name="Arachchi H.M."/>
            <person name="Berlin A.M."/>
            <person name="Chapman S.B."/>
            <person name="Gainer-Dewar J."/>
            <person name="Goldberg J."/>
            <person name="Griggs A."/>
            <person name="Gujja S."/>
            <person name="Hansen M."/>
            <person name="Howarth C."/>
            <person name="Imamovic A."/>
            <person name="Ireland A."/>
            <person name="Larimer J."/>
            <person name="McCowan C."/>
            <person name="Murphy C."/>
            <person name="Pearson M."/>
            <person name="Poon T.W."/>
            <person name="Priest M."/>
            <person name="Roberts A."/>
            <person name="Saif S."/>
            <person name="Shea T."/>
            <person name="Sisk P."/>
            <person name="Sykes S."/>
            <person name="Wortman J."/>
            <person name="Nusbaum C."/>
            <person name="Birren B."/>
        </authorList>
    </citation>
    <scope>NUCLEOTIDE SEQUENCE [LARGE SCALE GENOMIC DNA]</scope>
    <source>
        <strain evidence="3">A-37</strain>
    </source>
</reference>
<evidence type="ECO:0000256" key="1">
    <source>
        <dbReference type="SAM" id="MobiDB-lite"/>
    </source>
</evidence>
<dbReference type="Proteomes" id="UP000075883">
    <property type="component" value="Unassembled WGS sequence"/>
</dbReference>
<reference evidence="2" key="2">
    <citation type="submission" date="2020-05" db="UniProtKB">
        <authorList>
            <consortium name="EnsemblMetazoa"/>
        </authorList>
    </citation>
    <scope>IDENTIFICATION</scope>
    <source>
        <strain evidence="2">A-37</strain>
    </source>
</reference>
<evidence type="ECO:0000313" key="3">
    <source>
        <dbReference type="Proteomes" id="UP000075883"/>
    </source>
</evidence>
<dbReference type="EnsemblMetazoa" id="ACUA010245-RA">
    <property type="protein sequence ID" value="ACUA010245-PA"/>
    <property type="gene ID" value="ACUA010245"/>
</dbReference>
<dbReference type="VEuPathDB" id="VectorBase:ACUA010245"/>
<keyword evidence="3" id="KW-1185">Reference proteome</keyword>
<feature type="region of interest" description="Disordered" evidence="1">
    <location>
        <begin position="72"/>
        <end position="122"/>
    </location>
</feature>
<protein>
    <submittedName>
        <fullName evidence="2">Uncharacterized protein</fullName>
    </submittedName>
</protein>
<evidence type="ECO:0000313" key="2">
    <source>
        <dbReference type="EnsemblMetazoa" id="ACUA010245-PA"/>
    </source>
</evidence>
<dbReference type="EMBL" id="AXCM01000517">
    <property type="status" value="NOT_ANNOTATED_CDS"/>
    <property type="molecule type" value="Genomic_DNA"/>
</dbReference>
<sequence length="122" mass="13863">MACGQTERPSDRGRRAIVNRAREQFLADRRNGLPLKSIGRRLRRSGRSRLSTAQHRTVPVGTWTKLNFSARAAATSEGDRDHHAGTYRQRHSHPREHARMHGSIRKPPTAPCNHDLDRASQQ</sequence>
<accession>A0A182M5V6</accession>
<name>A0A182M5V6_9DIPT</name>
<feature type="compositionally biased region" description="Basic residues" evidence="1">
    <location>
        <begin position="88"/>
        <end position="104"/>
    </location>
</feature>
<organism evidence="2 3">
    <name type="scientific">Anopheles culicifacies</name>
    <dbReference type="NCBI Taxonomy" id="139723"/>
    <lineage>
        <taxon>Eukaryota</taxon>
        <taxon>Metazoa</taxon>
        <taxon>Ecdysozoa</taxon>
        <taxon>Arthropoda</taxon>
        <taxon>Hexapoda</taxon>
        <taxon>Insecta</taxon>
        <taxon>Pterygota</taxon>
        <taxon>Neoptera</taxon>
        <taxon>Endopterygota</taxon>
        <taxon>Diptera</taxon>
        <taxon>Nematocera</taxon>
        <taxon>Culicoidea</taxon>
        <taxon>Culicidae</taxon>
        <taxon>Anophelinae</taxon>
        <taxon>Anopheles</taxon>
        <taxon>culicifacies species complex</taxon>
    </lineage>
</organism>